<comment type="caution">
    <text evidence="2">The sequence shown here is derived from an EMBL/GenBank/DDBJ whole genome shotgun (WGS) entry which is preliminary data.</text>
</comment>
<evidence type="ECO:0000313" key="3">
    <source>
        <dbReference type="Proteomes" id="UP001328733"/>
    </source>
</evidence>
<keyword evidence="1" id="KW-1133">Transmembrane helix</keyword>
<name>A0AAW9QZS8_9CHRO</name>
<feature type="transmembrane region" description="Helical" evidence="1">
    <location>
        <begin position="82"/>
        <end position="104"/>
    </location>
</feature>
<evidence type="ECO:0000313" key="2">
    <source>
        <dbReference type="EMBL" id="MEG3438659.1"/>
    </source>
</evidence>
<sequence length="162" mass="18668">MTDKTALNYQDVYPCPVCRHGEIATLPLMEAFACNFCQHIFTANLEQQVLKMADSQLALSWYWNGRDWKGARAENAEMGRGYLFAGILFVLLPTSIVSVAAYLFPPVAGSPLSWLPLFWSILTFLAHLFCLLWLILEYYQFPINIYLRAIRRRLRGSIARER</sequence>
<keyword evidence="1" id="KW-0812">Transmembrane</keyword>
<dbReference type="Proteomes" id="UP001328733">
    <property type="component" value="Unassembled WGS sequence"/>
</dbReference>
<organism evidence="2 3">
    <name type="scientific">Pannus brasiliensis CCIBt3594</name>
    <dbReference type="NCBI Taxonomy" id="1427578"/>
    <lineage>
        <taxon>Bacteria</taxon>
        <taxon>Bacillati</taxon>
        <taxon>Cyanobacteriota</taxon>
        <taxon>Cyanophyceae</taxon>
        <taxon>Oscillatoriophycideae</taxon>
        <taxon>Chroococcales</taxon>
        <taxon>Microcystaceae</taxon>
        <taxon>Pannus</taxon>
    </lineage>
</organism>
<dbReference type="AlphaFoldDB" id="A0AAW9QZS8"/>
<accession>A0AAW9QZS8</accession>
<keyword evidence="1" id="KW-0472">Membrane</keyword>
<protein>
    <submittedName>
        <fullName evidence="2">Uncharacterized protein</fullName>
    </submittedName>
</protein>
<proteinExistence type="predicted"/>
<keyword evidence="3" id="KW-1185">Reference proteome</keyword>
<dbReference type="EMBL" id="JBAFSM010000032">
    <property type="protein sequence ID" value="MEG3438659.1"/>
    <property type="molecule type" value="Genomic_DNA"/>
</dbReference>
<evidence type="ECO:0000256" key="1">
    <source>
        <dbReference type="SAM" id="Phobius"/>
    </source>
</evidence>
<reference evidence="2 3" key="1">
    <citation type="submission" date="2024-01" db="EMBL/GenBank/DDBJ databases">
        <title>Genomic insights into the taxonomy and metabolism of the cyanobacterium Pannus brasiliensis CCIBt3594.</title>
        <authorList>
            <person name="Machado M."/>
            <person name="Botero N.B."/>
            <person name="Andreote A.P.D."/>
            <person name="Feitosa A.M.T."/>
            <person name="Popin R."/>
            <person name="Sivonen K."/>
            <person name="Fiore M.F."/>
        </authorList>
    </citation>
    <scope>NUCLEOTIDE SEQUENCE [LARGE SCALE GENOMIC DNA]</scope>
    <source>
        <strain evidence="2 3">CCIBt3594</strain>
    </source>
</reference>
<feature type="transmembrane region" description="Helical" evidence="1">
    <location>
        <begin position="116"/>
        <end position="136"/>
    </location>
</feature>
<gene>
    <name evidence="2" type="ORF">V0288_16115</name>
</gene>
<dbReference type="RefSeq" id="WP_332866142.1">
    <property type="nucleotide sequence ID" value="NZ_JBAFSM010000032.1"/>
</dbReference>